<name>A0A1M5YL58_9FIRM</name>
<feature type="signal peptide" evidence="1">
    <location>
        <begin position="1"/>
        <end position="25"/>
    </location>
</feature>
<dbReference type="RefSeq" id="WP_073030069.1">
    <property type="nucleotide sequence ID" value="NZ_FQXJ01000008.1"/>
</dbReference>
<gene>
    <name evidence="2" type="ORF">SAMN02746098_02506</name>
</gene>
<reference evidence="3" key="1">
    <citation type="submission" date="2016-11" db="EMBL/GenBank/DDBJ databases">
        <authorList>
            <person name="Varghese N."/>
            <person name="Submissions S."/>
        </authorList>
    </citation>
    <scope>NUCLEOTIDE SEQUENCE [LARGE SCALE GENOMIC DNA]</scope>
    <source>
        <strain evidence="3">DSM 15449</strain>
    </source>
</reference>
<evidence type="ECO:0000256" key="1">
    <source>
        <dbReference type="SAM" id="SignalP"/>
    </source>
</evidence>
<sequence>MKKTIQILMLSFIMLIGILGSNVYAGPHTGATSNVGATAWNAQATINTPFYPITYWPFYGQTLNGTYYFFQYNDPSLAQPYTVFSAVGPAVGSSHTYNKLLDETNTYYGTVDNTTIASYPAGFWGSITEYSGEVSNVDLARFAGSTSNGLYMWNIYSAYKNGDTKVWTLSPVLNWAEQSSFGVLYKGSYIVGNPNASFNYWDTRN</sequence>
<evidence type="ECO:0000313" key="3">
    <source>
        <dbReference type="Proteomes" id="UP000183954"/>
    </source>
</evidence>
<accession>A0A1M5YL58</accession>
<evidence type="ECO:0000313" key="2">
    <source>
        <dbReference type="EMBL" id="SHI12564.1"/>
    </source>
</evidence>
<organism evidence="2 3">
    <name type="scientific">Desulfosporosinus lacus DSM 15449</name>
    <dbReference type="NCBI Taxonomy" id="1121420"/>
    <lineage>
        <taxon>Bacteria</taxon>
        <taxon>Bacillati</taxon>
        <taxon>Bacillota</taxon>
        <taxon>Clostridia</taxon>
        <taxon>Eubacteriales</taxon>
        <taxon>Desulfitobacteriaceae</taxon>
        <taxon>Desulfosporosinus</taxon>
    </lineage>
</organism>
<keyword evidence="3" id="KW-1185">Reference proteome</keyword>
<keyword evidence="1" id="KW-0732">Signal</keyword>
<protein>
    <submittedName>
        <fullName evidence="2">Uncharacterized protein</fullName>
    </submittedName>
</protein>
<dbReference type="EMBL" id="FQXJ01000008">
    <property type="protein sequence ID" value="SHI12564.1"/>
    <property type="molecule type" value="Genomic_DNA"/>
</dbReference>
<dbReference type="AlphaFoldDB" id="A0A1M5YL58"/>
<proteinExistence type="predicted"/>
<dbReference type="Proteomes" id="UP000183954">
    <property type="component" value="Unassembled WGS sequence"/>
</dbReference>
<feature type="chain" id="PRO_5012500142" evidence="1">
    <location>
        <begin position="26"/>
        <end position="205"/>
    </location>
</feature>